<dbReference type="Gramene" id="KGN45906">
    <property type="protein sequence ID" value="KGN45906"/>
    <property type="gene ID" value="Csa_6G020200"/>
</dbReference>
<organism evidence="1 2">
    <name type="scientific">Cucumis sativus</name>
    <name type="common">Cucumber</name>
    <dbReference type="NCBI Taxonomy" id="3659"/>
    <lineage>
        <taxon>Eukaryota</taxon>
        <taxon>Viridiplantae</taxon>
        <taxon>Streptophyta</taxon>
        <taxon>Embryophyta</taxon>
        <taxon>Tracheophyta</taxon>
        <taxon>Spermatophyta</taxon>
        <taxon>Magnoliopsida</taxon>
        <taxon>eudicotyledons</taxon>
        <taxon>Gunneridae</taxon>
        <taxon>Pentapetalae</taxon>
        <taxon>rosids</taxon>
        <taxon>fabids</taxon>
        <taxon>Cucurbitales</taxon>
        <taxon>Cucurbitaceae</taxon>
        <taxon>Benincaseae</taxon>
        <taxon>Cucumis</taxon>
    </lineage>
</organism>
<reference evidence="1 2" key="4">
    <citation type="journal article" date="2011" name="BMC Genomics">
        <title>RNA-Seq improves annotation of protein-coding genes in the cucumber genome.</title>
        <authorList>
            <person name="Li Z."/>
            <person name="Zhang Z."/>
            <person name="Yan P."/>
            <person name="Huang S."/>
            <person name="Fei Z."/>
            <person name="Lin K."/>
        </authorList>
    </citation>
    <scope>NUCLEOTIDE SEQUENCE [LARGE SCALE GENOMIC DNA]</scope>
    <source>
        <strain evidence="2">cv. 9930</strain>
    </source>
</reference>
<reference evidence="1 2" key="2">
    <citation type="journal article" date="2009" name="PLoS ONE">
        <title>An integrated genetic and cytogenetic map of the cucumber genome.</title>
        <authorList>
            <person name="Ren Y."/>
            <person name="Zhang Z."/>
            <person name="Liu J."/>
            <person name="Staub J.E."/>
            <person name="Han Y."/>
            <person name="Cheng Z."/>
            <person name="Li X."/>
            <person name="Lu J."/>
            <person name="Miao H."/>
            <person name="Kang H."/>
            <person name="Xie B."/>
            <person name="Gu X."/>
            <person name="Wang X."/>
            <person name="Du Y."/>
            <person name="Jin W."/>
            <person name="Huang S."/>
        </authorList>
    </citation>
    <scope>NUCLEOTIDE SEQUENCE [LARGE SCALE GENOMIC DNA]</scope>
    <source>
        <strain evidence="2">cv. 9930</strain>
    </source>
</reference>
<protein>
    <submittedName>
        <fullName evidence="1">Uncharacterized protein</fullName>
    </submittedName>
</protein>
<reference evidence="1 2" key="1">
    <citation type="journal article" date="2009" name="Nat. Genet.">
        <title>The genome of the cucumber, Cucumis sativus L.</title>
        <authorList>
            <person name="Huang S."/>
            <person name="Li R."/>
            <person name="Zhang Z."/>
            <person name="Li L."/>
            <person name="Gu X."/>
            <person name="Fan W."/>
            <person name="Lucas W.J."/>
            <person name="Wang X."/>
            <person name="Xie B."/>
            <person name="Ni P."/>
            <person name="Ren Y."/>
            <person name="Zhu H."/>
            <person name="Li J."/>
            <person name="Lin K."/>
            <person name="Jin W."/>
            <person name="Fei Z."/>
            <person name="Li G."/>
            <person name="Staub J."/>
            <person name="Kilian A."/>
            <person name="van der Vossen E.A."/>
            <person name="Wu Y."/>
            <person name="Guo J."/>
            <person name="He J."/>
            <person name="Jia Z."/>
            <person name="Ren Y."/>
            <person name="Tian G."/>
            <person name="Lu Y."/>
            <person name="Ruan J."/>
            <person name="Qian W."/>
            <person name="Wang M."/>
            <person name="Huang Q."/>
            <person name="Li B."/>
            <person name="Xuan Z."/>
            <person name="Cao J."/>
            <person name="Asan"/>
            <person name="Wu Z."/>
            <person name="Zhang J."/>
            <person name="Cai Q."/>
            <person name="Bai Y."/>
            <person name="Zhao B."/>
            <person name="Han Y."/>
            <person name="Li Y."/>
            <person name="Li X."/>
            <person name="Wang S."/>
            <person name="Shi Q."/>
            <person name="Liu S."/>
            <person name="Cho W.K."/>
            <person name="Kim J.Y."/>
            <person name="Xu Y."/>
            <person name="Heller-Uszynska K."/>
            <person name="Miao H."/>
            <person name="Cheng Z."/>
            <person name="Zhang S."/>
            <person name="Wu J."/>
            <person name="Yang Y."/>
            <person name="Kang H."/>
            <person name="Li M."/>
            <person name="Liang H."/>
            <person name="Ren X."/>
            <person name="Shi Z."/>
            <person name="Wen M."/>
            <person name="Jian M."/>
            <person name="Yang H."/>
            <person name="Zhang G."/>
            <person name="Yang Z."/>
            <person name="Chen R."/>
            <person name="Liu S."/>
            <person name="Li J."/>
            <person name="Ma L."/>
            <person name="Liu H."/>
            <person name="Zhou Y."/>
            <person name="Zhao J."/>
            <person name="Fang X."/>
            <person name="Li G."/>
            <person name="Fang L."/>
            <person name="Li Y."/>
            <person name="Liu D."/>
            <person name="Zheng H."/>
            <person name="Zhang Y."/>
            <person name="Qin N."/>
            <person name="Li Z."/>
            <person name="Yang G."/>
            <person name="Yang S."/>
            <person name="Bolund L."/>
            <person name="Kristiansen K."/>
            <person name="Zheng H."/>
            <person name="Li S."/>
            <person name="Zhang X."/>
            <person name="Yang H."/>
            <person name="Wang J."/>
            <person name="Sun R."/>
            <person name="Zhang B."/>
            <person name="Jiang S."/>
            <person name="Wang J."/>
            <person name="Du Y."/>
            <person name="Li S."/>
        </authorList>
    </citation>
    <scope>NUCLEOTIDE SEQUENCE [LARGE SCALE GENOMIC DNA]</scope>
    <source>
        <strain evidence="2">cv. 9930</strain>
    </source>
</reference>
<sequence length="64" mass="7278">MVRGFCYKDNAFFVGNVDECIEQFVITTVDFGLPIMEARVGDDVLFRLQIVSSSESIYTSDYLI</sequence>
<evidence type="ECO:0000313" key="2">
    <source>
        <dbReference type="Proteomes" id="UP000029981"/>
    </source>
</evidence>
<dbReference type="EMBL" id="CM002927">
    <property type="protein sequence ID" value="KGN45906.1"/>
    <property type="molecule type" value="Genomic_DNA"/>
</dbReference>
<dbReference type="Proteomes" id="UP000029981">
    <property type="component" value="Chromosome 6"/>
</dbReference>
<reference evidence="1 2" key="3">
    <citation type="journal article" date="2010" name="BMC Genomics">
        <title>Transcriptome sequencing and comparative analysis of cucumber flowers with different sex types.</title>
        <authorList>
            <person name="Guo S."/>
            <person name="Zheng Y."/>
            <person name="Joung J.G."/>
            <person name="Liu S."/>
            <person name="Zhang Z."/>
            <person name="Crasta O.R."/>
            <person name="Sobral B.W."/>
            <person name="Xu Y."/>
            <person name="Huang S."/>
            <person name="Fei Z."/>
        </authorList>
    </citation>
    <scope>NUCLEOTIDE SEQUENCE [LARGE SCALE GENOMIC DNA]</scope>
    <source>
        <strain evidence="2">cv. 9930</strain>
    </source>
</reference>
<accession>A0A0A0KDQ0</accession>
<dbReference type="AlphaFoldDB" id="A0A0A0KDQ0"/>
<proteinExistence type="predicted"/>
<evidence type="ECO:0000313" key="1">
    <source>
        <dbReference type="EMBL" id="KGN45906.1"/>
    </source>
</evidence>
<name>A0A0A0KDQ0_CUCSA</name>
<keyword evidence="2" id="KW-1185">Reference proteome</keyword>
<gene>
    <name evidence="1" type="ORF">Csa_6G020200</name>
</gene>